<evidence type="ECO:0000313" key="3">
    <source>
        <dbReference type="EMBL" id="BAN38319.1"/>
    </source>
</evidence>
<evidence type="ECO:0000256" key="2">
    <source>
        <dbReference type="ARBA" id="ARBA00023002"/>
    </source>
</evidence>
<keyword evidence="2" id="KW-0560">Oxidoreductase</keyword>
<dbReference type="VEuPathDB" id="AmoebaDB:EHI_165350"/>
<dbReference type="Pfam" id="PF02615">
    <property type="entry name" value="Ldh_2"/>
    <property type="match status" value="1"/>
</dbReference>
<dbReference type="GO" id="GO:0016491">
    <property type="term" value="F:oxidoreductase activity"/>
    <property type="evidence" value="ECO:0007669"/>
    <property type="project" value="UniProtKB-KW"/>
</dbReference>
<dbReference type="InterPro" id="IPR003767">
    <property type="entry name" value="Malate/L-lactate_DH-like"/>
</dbReference>
<sequence>MSTSQTKNVSIDTIKEFMYQVLLKVGSDEENARMVRDTLIAADLRGMDTHGIQRFKTVYIDRIKKGMINPTAKPSIIRETSTTCVLDGNNGFGHVNGTIGMKMAIEKAKKYGMGMVVVRNSTHFGIAGYYSLLAAQEGCIGICGTNARSSVAATFGDEPILGTNPLAIGIPSDEAFPYCFDGATSISPTGRFEKYVRMGKTVGKSWASMKGGKPIEDPKELLENYPKGKAYLHPLGGSDEVSGSHKGYCLSEFVEIMSSCLSIANFLNHIEEEKEKSGKFSLGHFFIAINVECFRDLNEFKKNVGDINRTLRNTDKLPGHDRIYTAGEKEYETEQKRRKFGDDLPLVTINEMKELSSFYNVPLPF</sequence>
<dbReference type="EMBL" id="AK419658">
    <property type="protein sequence ID" value="BAN38319.1"/>
    <property type="molecule type" value="mRNA"/>
</dbReference>
<dbReference type="PANTHER" id="PTHR11091">
    <property type="entry name" value="OXIDOREDUCTASE-RELATED"/>
    <property type="match status" value="1"/>
</dbReference>
<dbReference type="InterPro" id="IPR043143">
    <property type="entry name" value="Mal/L-sulf/L-lact_DH-like_NADP"/>
</dbReference>
<dbReference type="InterPro" id="IPR043144">
    <property type="entry name" value="Mal/L-sulf/L-lact_DH-like_ah"/>
</dbReference>
<dbReference type="PANTHER" id="PTHR11091:SF0">
    <property type="entry name" value="MALATE DEHYDROGENASE"/>
    <property type="match status" value="1"/>
</dbReference>
<dbReference type="VEuPathDB" id="AmoebaDB:EHI8A_187580"/>
<dbReference type="Gene3D" id="1.10.1530.10">
    <property type="match status" value="1"/>
</dbReference>
<name>A0A060N0G3_ENTHI</name>
<dbReference type="VEuPathDB" id="AmoebaDB:EHI7A_165880"/>
<accession>A0A060N0G3</accession>
<dbReference type="VEuPathDB" id="AmoebaDB:KM1_263800"/>
<organism evidence="3">
    <name type="scientific">Entamoeba histolytica</name>
    <dbReference type="NCBI Taxonomy" id="5759"/>
    <lineage>
        <taxon>Eukaryota</taxon>
        <taxon>Amoebozoa</taxon>
        <taxon>Evosea</taxon>
        <taxon>Archamoebae</taxon>
        <taxon>Mastigamoebida</taxon>
        <taxon>Entamoebidae</taxon>
        <taxon>Entamoeba</taxon>
    </lineage>
</organism>
<dbReference type="AlphaFoldDB" id="A0A060N0G3"/>
<comment type="similarity">
    <text evidence="1">Belongs to the LDH2/MDH2 oxidoreductase family.</text>
</comment>
<protein>
    <submittedName>
        <fullName evidence="3">Malate dehydrogenase, putative</fullName>
    </submittedName>
</protein>
<dbReference type="SUPFAM" id="SSF89733">
    <property type="entry name" value="L-sulfolactate dehydrogenase-like"/>
    <property type="match status" value="1"/>
</dbReference>
<dbReference type="Gene3D" id="3.30.1370.60">
    <property type="entry name" value="Hypothetical oxidoreductase yiak, domain 2"/>
    <property type="match status" value="1"/>
</dbReference>
<dbReference type="InterPro" id="IPR036111">
    <property type="entry name" value="Mal/L-sulfo/L-lacto_DH-like_sf"/>
</dbReference>
<dbReference type="VEuPathDB" id="AmoebaDB:EHI5A_196930"/>
<reference evidence="3" key="1">
    <citation type="submission" date="2012-06" db="EMBL/GenBank/DDBJ databases">
        <title>Short 5' UTR of Entamoeba genes.</title>
        <authorList>
            <person name="Hiranuka K."/>
            <person name="Kumagai M."/>
            <person name="Wakaguri H."/>
            <person name="Suzuki Y."/>
            <person name="Sugano S."/>
            <person name="Watanabe J."/>
            <person name="Makioka A."/>
        </authorList>
    </citation>
    <scope>NUCLEOTIDE SEQUENCE</scope>
    <source>
        <strain evidence="3">HM-1:IMSS</strain>
    </source>
</reference>
<proteinExistence type="evidence at transcript level"/>
<evidence type="ECO:0000256" key="1">
    <source>
        <dbReference type="ARBA" id="ARBA00006056"/>
    </source>
</evidence>